<organismHost>
    <name type="scientific">Pseudomonas chlororaphis</name>
    <dbReference type="NCBI Taxonomy" id="587753"/>
</organismHost>
<dbReference type="KEGG" id="vg:6372359"/>
<sequence>MNANYEYATDYLYEQEIDKPSVTKGEALAKTFDSVDLLEKDVMRRARCILGMRGIKNPDRVRLNMTSTNRIRGLTFTEDQLADIAREVASDTQYWDIEYF</sequence>
<dbReference type="RefSeq" id="YP_001956762.1">
    <property type="nucleotide sequence ID" value="NC_010821.1"/>
</dbReference>
<dbReference type="EMBL" id="EU197055">
    <property type="protein sequence ID" value="ABY62870.1"/>
    <property type="molecule type" value="Genomic_DNA"/>
</dbReference>
<name>B3FK12_BP201</name>
<evidence type="ECO:0000313" key="1">
    <source>
        <dbReference type="EMBL" id="ABY62870.1"/>
    </source>
</evidence>
<protein>
    <submittedName>
        <fullName evidence="1">Uncharacterized protein</fullName>
    </submittedName>
</protein>
<accession>B3FK12</accession>
<proteinExistence type="predicted"/>
<gene>
    <name evidence="1" type="ORF">201phi2-1p037</name>
</gene>
<organism evidence="1 2">
    <name type="scientific">Pseudomonas phage 201phi2-1</name>
    <name type="common">Pseudomonas chlororaphis phage 201phi2-1</name>
    <dbReference type="NCBI Taxonomy" id="198110"/>
    <lineage>
        <taxon>Viruses</taxon>
        <taxon>Duplodnaviria</taxon>
        <taxon>Heunggongvirae</taxon>
        <taxon>Uroviricota</taxon>
        <taxon>Caudoviricetes</taxon>
        <taxon>Chimalliviridae</taxon>
        <taxon>Serwervirus</taxon>
        <taxon>Serwervirus 201phi21</taxon>
    </lineage>
</organism>
<evidence type="ECO:0000313" key="2">
    <source>
        <dbReference type="Proteomes" id="UP000002421"/>
    </source>
</evidence>
<keyword evidence="2" id="KW-1185">Reference proteome</keyword>
<dbReference type="Proteomes" id="UP000002421">
    <property type="component" value="Segment"/>
</dbReference>
<reference evidence="1 2" key="1">
    <citation type="journal article" date="2008" name="Virology">
        <title>Characterization of Pseudomonas chlororaphis myovirus 201varphi2-1 via genomic sequencing, mass spectrometry, and electron microscopy.</title>
        <authorList>
            <person name="Thomas J.A."/>
            <person name="Rolando M.R."/>
            <person name="Carroll C.A."/>
            <person name="Shen P.S."/>
            <person name="Belnap D.M."/>
            <person name="Weintraub S.T."/>
            <person name="Serwer P."/>
            <person name="Hardies S.C."/>
        </authorList>
    </citation>
    <scope>NUCLEOTIDE SEQUENCE</scope>
</reference>